<reference evidence="1" key="1">
    <citation type="journal article" date="2021" name="PeerJ">
        <title>Extensive microbial diversity within the chicken gut microbiome revealed by metagenomics and culture.</title>
        <authorList>
            <person name="Gilroy R."/>
            <person name="Ravi A."/>
            <person name="Getino M."/>
            <person name="Pursley I."/>
            <person name="Horton D.L."/>
            <person name="Alikhan N.F."/>
            <person name="Baker D."/>
            <person name="Gharbi K."/>
            <person name="Hall N."/>
            <person name="Watson M."/>
            <person name="Adriaenssens E.M."/>
            <person name="Foster-Nyarko E."/>
            <person name="Jarju S."/>
            <person name="Secka A."/>
            <person name="Antonio M."/>
            <person name="Oren A."/>
            <person name="Chaudhuri R.R."/>
            <person name="La Ragione R."/>
            <person name="Hildebrand F."/>
            <person name="Pallen M.J."/>
        </authorList>
    </citation>
    <scope>NUCLEOTIDE SEQUENCE</scope>
    <source>
        <strain evidence="1">Gambia11-129</strain>
    </source>
</reference>
<protein>
    <submittedName>
        <fullName evidence="1">Uncharacterized protein</fullName>
    </submittedName>
</protein>
<comment type="caution">
    <text evidence="1">The sequence shown here is derived from an EMBL/GenBank/DDBJ whole genome shotgun (WGS) entry which is preliminary data.</text>
</comment>
<reference evidence="1" key="2">
    <citation type="submission" date="2021-04" db="EMBL/GenBank/DDBJ databases">
        <authorList>
            <person name="Gilroy R."/>
        </authorList>
    </citation>
    <scope>NUCLEOTIDE SEQUENCE</scope>
    <source>
        <strain evidence="1">Gambia11-129</strain>
    </source>
</reference>
<dbReference type="AlphaFoldDB" id="A0A9D1PSV2"/>
<dbReference type="EMBL" id="DXHU01000019">
    <property type="protein sequence ID" value="HIV99096.1"/>
    <property type="molecule type" value="Genomic_DNA"/>
</dbReference>
<evidence type="ECO:0000313" key="1">
    <source>
        <dbReference type="EMBL" id="HIV99096.1"/>
    </source>
</evidence>
<evidence type="ECO:0000313" key="2">
    <source>
        <dbReference type="Proteomes" id="UP000823936"/>
    </source>
</evidence>
<organism evidence="1 2">
    <name type="scientific">Candidatus Ornithospirochaeta avicola</name>
    <dbReference type="NCBI Taxonomy" id="2840896"/>
    <lineage>
        <taxon>Bacteria</taxon>
        <taxon>Pseudomonadati</taxon>
        <taxon>Spirochaetota</taxon>
        <taxon>Spirochaetia</taxon>
        <taxon>Spirochaetales</taxon>
        <taxon>Spirochaetaceae</taxon>
        <taxon>Spirochaetaceae incertae sedis</taxon>
        <taxon>Candidatus Ornithospirochaeta</taxon>
    </lineage>
</organism>
<dbReference type="Proteomes" id="UP000823936">
    <property type="component" value="Unassembled WGS sequence"/>
</dbReference>
<sequence>MKPILIKSICTGEERLAVQMEDGRIKEVCVIKNRKELIKELKALGFEEKDLKIEF</sequence>
<proteinExistence type="predicted"/>
<name>A0A9D1PSV2_9SPIO</name>
<gene>
    <name evidence="1" type="ORF">IAB12_04910</name>
</gene>
<accession>A0A9D1PSV2</accession>